<dbReference type="InterPro" id="IPR015943">
    <property type="entry name" value="WD40/YVTN_repeat-like_dom_sf"/>
</dbReference>
<dbReference type="SUPFAM" id="SSF53300">
    <property type="entry name" value="vWA-like"/>
    <property type="match status" value="1"/>
</dbReference>
<dbReference type="Pfam" id="PF22073">
    <property type="entry name" value="Cep192_D4"/>
    <property type="match status" value="1"/>
</dbReference>
<keyword evidence="5" id="KW-0966">Cell projection</keyword>
<dbReference type="SMART" id="SM00327">
    <property type="entry name" value="VWA"/>
    <property type="match status" value="1"/>
</dbReference>
<dbReference type="InterPro" id="IPR054090">
    <property type="entry name" value="Cep192_Spd-2-like_dom"/>
</dbReference>
<dbReference type="Pfam" id="PF08309">
    <property type="entry name" value="LVIVD"/>
    <property type="match status" value="2"/>
</dbReference>
<dbReference type="PANTHER" id="PTHR37833:SF1">
    <property type="entry name" value="SIGNAL PEPTIDE PROTEIN"/>
    <property type="match status" value="1"/>
</dbReference>
<dbReference type="InterPro" id="IPR053879">
    <property type="entry name" value="HYDIN_VesB_CFA65-like_Ig"/>
</dbReference>
<reference evidence="7 8" key="1">
    <citation type="submission" date="2015-11" db="EMBL/GenBank/DDBJ databases">
        <title>Expanding the genomic diversity of Burkholderia species for the development of highly accurate diagnostics.</title>
        <authorList>
            <person name="Sahl J."/>
            <person name="Keim P."/>
            <person name="Wagner D."/>
        </authorList>
    </citation>
    <scope>NUCLEOTIDE SEQUENCE [LARGE SCALE GENOMIC DNA]</scope>
    <source>
        <strain evidence="7 8">MSMB2058</strain>
    </source>
</reference>
<dbReference type="Gene3D" id="3.40.50.410">
    <property type="entry name" value="von Willebrand factor, type A domain"/>
    <property type="match status" value="1"/>
</dbReference>
<dbReference type="InterPro" id="IPR013211">
    <property type="entry name" value="LVIVD"/>
</dbReference>
<dbReference type="Gene3D" id="2.130.10.10">
    <property type="entry name" value="YVTN repeat-like/Quinoprotein amine dehydrogenase"/>
    <property type="match status" value="1"/>
</dbReference>
<evidence type="ECO:0000256" key="1">
    <source>
        <dbReference type="ARBA" id="ARBA00004138"/>
    </source>
</evidence>
<evidence type="ECO:0000256" key="2">
    <source>
        <dbReference type="ARBA" id="ARBA00004496"/>
    </source>
</evidence>
<dbReference type="RefSeq" id="WP_059724214.1">
    <property type="nucleotide sequence ID" value="NZ_LOYI01000048.1"/>
</dbReference>
<evidence type="ECO:0000259" key="6">
    <source>
        <dbReference type="PROSITE" id="PS50234"/>
    </source>
</evidence>
<evidence type="ECO:0000256" key="3">
    <source>
        <dbReference type="ARBA" id="ARBA00022490"/>
    </source>
</evidence>
<keyword evidence="3" id="KW-0963">Cytoplasm</keyword>
<sequence>MEIIVSGSNNASDFAVSDFTNPASPTHVTVNPGLGGGCMIDSSGTLVAIGNFNGSQVALFDISNPAAPAAEGTVGTGLSGIGAISVDGTRVVVGELNGTRAVLIDASNPANPTVVSTHNTTLGGISAIAISGSKAIAAGPNDLAFVVIDYSNPANPTQVKFSSGTAGVFFNGAMTADLDAGRAAIADMGGGQVHFFDVSGANPIRLGVQNTTQAGVSSISISGTTVAAASTNNVAISLVSFANAASPTETDLGATGLNGGATVKLAGNRLAAGDALGTEVALFSVAGTTATPLGVKDNTTLPSIAAITFSSFASQPPTPKVAANPTSLAFGAVHVGTPSTLPLDIKNTGTAPLHVSALHSTAAQYVANTAAFTVAPGSKHSLQVTFTPTAVQTFNASLSMTTDDPAHQTFAVALSGAGGLPHMVLPAAPIDFGSVAVCLSHIANVPIGNTGPVPLKLSQIATSGTPFTQGAGSTLTVAANATGNIPVTFAPTTTGAAAGALSLHSDDPTQPTASIALTGTGTPEPPPHIGVSPGSINFQAVPLQYFIGIAVTVANTGPCETLTVNLAASGGAFLVTTGNPTTLPPGNPAIADNVPPNTSKQYTAVFAPTALGAANGLLTIRHNDPSQGPITIALSGTGVAVSPGAVELVLDRSGSMATPITGGTRMDALHNAVSMFADLVIPSTGFAVGSVQFDDAFAVLTPLADFTTAQQAQVKADANTLTPRNLTSIGGGLQLGQTQLAGSPLPRKVAIVFTDGWENSPPMVAAVQPALINAGTEVYAVGLGDPTMLSVAVLSDLAASSNGKFFQTTDPLVLRKQFVEVLADAFRMNMAADPILALQQGVQVSVPVDITQCEARISFVMLWEDLSAQIQLAVRAPDGTTFTSSAGVHNRLVRYVQRPGYRFFQIALPPGPHGSIGPNQLGQWQMLIDPVNLPAGATRAATSVMVDSALQMTALVSAPSVFDPILLRMHISDHGATLRDAQVKVALTAPVQSLAQLSMPIVHQRALLADKHLVPPALQHLTKTTTTHHEAKFNGREFLLQLPPPKLDGVYHAEVTATGRGCGGVFQRYWSASFYVGPRRKDRG</sequence>
<protein>
    <recommendedName>
        <fullName evidence="6">VWFA domain-containing protein</fullName>
    </recommendedName>
</protein>
<dbReference type="Pfam" id="PF00092">
    <property type="entry name" value="VWA"/>
    <property type="match status" value="1"/>
</dbReference>
<comment type="subcellular location">
    <subcellularLocation>
        <location evidence="1">Cell projection</location>
        <location evidence="1">Cilium</location>
    </subcellularLocation>
    <subcellularLocation>
        <location evidence="2">Cytoplasm</location>
    </subcellularLocation>
</comment>
<dbReference type="Gene3D" id="2.60.40.10">
    <property type="entry name" value="Immunoglobulins"/>
    <property type="match status" value="3"/>
</dbReference>
<dbReference type="PROSITE" id="PS50234">
    <property type="entry name" value="VWFA"/>
    <property type="match status" value="1"/>
</dbReference>
<dbReference type="Pfam" id="PF22544">
    <property type="entry name" value="HYDIN_VesB_CFA65-like_Ig"/>
    <property type="match status" value="1"/>
</dbReference>
<dbReference type="EMBL" id="LOZE01000138">
    <property type="protein sequence ID" value="KVM19852.1"/>
    <property type="molecule type" value="Genomic_DNA"/>
</dbReference>
<dbReference type="PANTHER" id="PTHR37833">
    <property type="entry name" value="LIPOPROTEIN-RELATED"/>
    <property type="match status" value="1"/>
</dbReference>
<dbReference type="InterPro" id="IPR013783">
    <property type="entry name" value="Ig-like_fold"/>
</dbReference>
<name>A0AB73FQV1_9BURK</name>
<accession>A0AB73FQV1</accession>
<dbReference type="InterPro" id="IPR011044">
    <property type="entry name" value="Quino_amine_DH_bsu"/>
</dbReference>
<proteinExistence type="predicted"/>
<feature type="domain" description="VWFA" evidence="6">
    <location>
        <begin position="645"/>
        <end position="822"/>
    </location>
</feature>
<dbReference type="CDD" id="cd00198">
    <property type="entry name" value="vWFA"/>
    <property type="match status" value="1"/>
</dbReference>
<evidence type="ECO:0000256" key="4">
    <source>
        <dbReference type="ARBA" id="ARBA00023069"/>
    </source>
</evidence>
<evidence type="ECO:0000313" key="7">
    <source>
        <dbReference type="EMBL" id="KVM19852.1"/>
    </source>
</evidence>
<evidence type="ECO:0000313" key="8">
    <source>
        <dbReference type="Proteomes" id="UP000061665"/>
    </source>
</evidence>
<comment type="caution">
    <text evidence="7">The sequence shown here is derived from an EMBL/GenBank/DDBJ whole genome shotgun (WGS) entry which is preliminary data.</text>
</comment>
<organism evidence="7 8">
    <name type="scientific">Burkholderia ubonensis</name>
    <dbReference type="NCBI Taxonomy" id="101571"/>
    <lineage>
        <taxon>Bacteria</taxon>
        <taxon>Pseudomonadati</taxon>
        <taxon>Pseudomonadota</taxon>
        <taxon>Betaproteobacteria</taxon>
        <taxon>Burkholderiales</taxon>
        <taxon>Burkholderiaceae</taxon>
        <taxon>Burkholderia</taxon>
        <taxon>Burkholderia cepacia complex</taxon>
    </lineage>
</organism>
<dbReference type="GO" id="GO:0005737">
    <property type="term" value="C:cytoplasm"/>
    <property type="evidence" value="ECO:0007669"/>
    <property type="project" value="UniProtKB-SubCell"/>
</dbReference>
<dbReference type="AlphaFoldDB" id="A0AB73FQV1"/>
<dbReference type="Proteomes" id="UP000061665">
    <property type="component" value="Unassembled WGS sequence"/>
</dbReference>
<keyword evidence="4" id="KW-0969">Cilium</keyword>
<dbReference type="NCBIfam" id="NF012200">
    <property type="entry name" value="choice_anch_D"/>
    <property type="match status" value="3"/>
</dbReference>
<dbReference type="SUPFAM" id="SSF50969">
    <property type="entry name" value="YVTN repeat-like/Quinoprotein amine dehydrogenase"/>
    <property type="match status" value="1"/>
</dbReference>
<dbReference type="InterPro" id="IPR036465">
    <property type="entry name" value="vWFA_dom_sf"/>
</dbReference>
<dbReference type="InterPro" id="IPR002035">
    <property type="entry name" value="VWF_A"/>
</dbReference>
<evidence type="ECO:0000256" key="5">
    <source>
        <dbReference type="ARBA" id="ARBA00023273"/>
    </source>
</evidence>
<gene>
    <name evidence="7" type="ORF">WJ53_22275</name>
</gene>